<feature type="domain" description="Tr-type G" evidence="9">
    <location>
        <begin position="7"/>
        <end position="282"/>
    </location>
</feature>
<dbReference type="Pfam" id="PF14492">
    <property type="entry name" value="EFG_III"/>
    <property type="match status" value="1"/>
</dbReference>
<dbReference type="Pfam" id="PF03144">
    <property type="entry name" value="GTP_EFTU_D2"/>
    <property type="match status" value="1"/>
</dbReference>
<evidence type="ECO:0000256" key="2">
    <source>
        <dbReference type="ARBA" id="ARBA00017872"/>
    </source>
</evidence>
<evidence type="ECO:0000256" key="6">
    <source>
        <dbReference type="ARBA" id="ARBA00023134"/>
    </source>
</evidence>
<evidence type="ECO:0000313" key="11">
    <source>
        <dbReference type="Proteomes" id="UP001138709"/>
    </source>
</evidence>
<dbReference type="GO" id="GO:0005525">
    <property type="term" value="F:GTP binding"/>
    <property type="evidence" value="ECO:0007669"/>
    <property type="project" value="UniProtKB-UniRule"/>
</dbReference>
<comment type="subcellular location">
    <subcellularLocation>
        <location evidence="8">Cytoplasm</location>
    </subcellularLocation>
</comment>
<dbReference type="FunFam" id="3.40.50.300:FF:000029">
    <property type="entry name" value="Elongation factor G"/>
    <property type="match status" value="1"/>
</dbReference>
<dbReference type="InterPro" id="IPR020568">
    <property type="entry name" value="Ribosomal_Su5_D2-typ_SF"/>
</dbReference>
<gene>
    <name evidence="8 10" type="primary">fusA</name>
    <name evidence="10" type="ORF">GXW74_22690</name>
</gene>
<dbReference type="InterPro" id="IPR047872">
    <property type="entry name" value="EFG_IV"/>
</dbReference>
<dbReference type="InterPro" id="IPR014721">
    <property type="entry name" value="Ribsml_uS5_D2-typ_fold_subgr"/>
</dbReference>
<dbReference type="NCBIfam" id="TIGR00484">
    <property type="entry name" value="EF-G"/>
    <property type="match status" value="1"/>
</dbReference>
<keyword evidence="5 8" id="KW-0648">Protein biosynthesis</keyword>
<dbReference type="InterPro" id="IPR000795">
    <property type="entry name" value="T_Tr_GTP-bd_dom"/>
</dbReference>
<dbReference type="SUPFAM" id="SSF54980">
    <property type="entry name" value="EF-G C-terminal domain-like"/>
    <property type="match status" value="2"/>
</dbReference>
<dbReference type="Proteomes" id="UP001138709">
    <property type="component" value="Unassembled WGS sequence"/>
</dbReference>
<dbReference type="InterPro" id="IPR000640">
    <property type="entry name" value="EFG_V-like"/>
</dbReference>
<protein>
    <recommendedName>
        <fullName evidence="2 8">Elongation factor G</fullName>
        <shortName evidence="8">EF-G</shortName>
    </recommendedName>
</protein>
<dbReference type="FunFam" id="3.30.230.10:FF:000003">
    <property type="entry name" value="Elongation factor G"/>
    <property type="match status" value="1"/>
</dbReference>
<dbReference type="GO" id="GO:0003746">
    <property type="term" value="F:translation elongation factor activity"/>
    <property type="evidence" value="ECO:0007669"/>
    <property type="project" value="UniProtKB-UniRule"/>
</dbReference>
<dbReference type="Pfam" id="PF03764">
    <property type="entry name" value="EFG_IV"/>
    <property type="match status" value="1"/>
</dbReference>
<dbReference type="FunFam" id="2.40.30.10:FF:000006">
    <property type="entry name" value="Elongation factor G"/>
    <property type="match status" value="1"/>
</dbReference>
<dbReference type="Gene3D" id="3.30.70.240">
    <property type="match status" value="1"/>
</dbReference>
<keyword evidence="3 8" id="KW-0547">Nucleotide-binding</keyword>
<dbReference type="SUPFAM" id="SSF54211">
    <property type="entry name" value="Ribosomal protein S5 domain 2-like"/>
    <property type="match status" value="1"/>
</dbReference>
<dbReference type="RefSeq" id="WP_211848885.1">
    <property type="nucleotide sequence ID" value="NZ_JAAEDL010000030.1"/>
</dbReference>
<comment type="function">
    <text evidence="7 8">Catalyzes the GTP-dependent ribosomal translocation step during translation elongation. During this step, the ribosome changes from the pre-translocational (PRE) to the post-translocational (POST) state as the newly formed A-site-bound peptidyl-tRNA and P-site-bound deacylated tRNA move to the P and E sites, respectively. Catalyzes the coordinated movement of the two tRNA molecules, the mRNA and conformational changes in the ribosome.</text>
</comment>
<proteinExistence type="inferred from homology"/>
<dbReference type="SMART" id="SM00838">
    <property type="entry name" value="EFG_C"/>
    <property type="match status" value="1"/>
</dbReference>
<feature type="binding site" evidence="8">
    <location>
        <begin position="80"/>
        <end position="84"/>
    </location>
    <ligand>
        <name>GTP</name>
        <dbReference type="ChEBI" id="CHEBI:37565"/>
    </ligand>
</feature>
<comment type="similarity">
    <text evidence="1 8">Belongs to the TRAFAC class translation factor GTPase superfamily. Classic translation factor GTPase family. EF-G/EF-2 subfamily.</text>
</comment>
<reference evidence="10" key="1">
    <citation type="submission" date="2020-01" db="EMBL/GenBank/DDBJ databases">
        <authorList>
            <person name="Rat A."/>
        </authorList>
    </citation>
    <scope>NUCLEOTIDE SEQUENCE</scope>
    <source>
        <strain evidence="10">LMG 31228</strain>
    </source>
</reference>
<dbReference type="Pfam" id="PF00009">
    <property type="entry name" value="GTP_EFTU"/>
    <property type="match status" value="1"/>
</dbReference>
<dbReference type="CDD" id="cd03713">
    <property type="entry name" value="EFG_mtEFG_C"/>
    <property type="match status" value="1"/>
</dbReference>
<evidence type="ECO:0000256" key="5">
    <source>
        <dbReference type="ARBA" id="ARBA00022917"/>
    </source>
</evidence>
<dbReference type="FunFam" id="3.30.70.870:FF:000001">
    <property type="entry name" value="Elongation factor G"/>
    <property type="match status" value="1"/>
</dbReference>
<dbReference type="GO" id="GO:0003924">
    <property type="term" value="F:GTPase activity"/>
    <property type="evidence" value="ECO:0007669"/>
    <property type="project" value="InterPro"/>
</dbReference>
<dbReference type="InterPro" id="IPR031157">
    <property type="entry name" value="G_TR_CS"/>
</dbReference>
<dbReference type="FunFam" id="3.30.70.240:FF:000001">
    <property type="entry name" value="Elongation factor G"/>
    <property type="match status" value="1"/>
</dbReference>
<dbReference type="PROSITE" id="PS51722">
    <property type="entry name" value="G_TR_2"/>
    <property type="match status" value="1"/>
</dbReference>
<dbReference type="InterPro" id="IPR041095">
    <property type="entry name" value="EFG_II"/>
</dbReference>
<comment type="caution">
    <text evidence="10">The sequence shown here is derived from an EMBL/GenBank/DDBJ whole genome shotgun (WGS) entry which is preliminary data.</text>
</comment>
<evidence type="ECO:0000256" key="4">
    <source>
        <dbReference type="ARBA" id="ARBA00022768"/>
    </source>
</evidence>
<evidence type="ECO:0000259" key="9">
    <source>
        <dbReference type="PROSITE" id="PS51722"/>
    </source>
</evidence>
<dbReference type="InterPro" id="IPR027417">
    <property type="entry name" value="P-loop_NTPase"/>
</dbReference>
<dbReference type="PANTHER" id="PTHR43261">
    <property type="entry name" value="TRANSLATION ELONGATION FACTOR G-RELATED"/>
    <property type="match status" value="1"/>
</dbReference>
<name>A0A9X9XHX5_9PROT</name>
<dbReference type="InterPro" id="IPR005225">
    <property type="entry name" value="Small_GTP-bd"/>
</dbReference>
<keyword evidence="4 8" id="KW-0251">Elongation factor</keyword>
<dbReference type="InterPro" id="IPR035647">
    <property type="entry name" value="EFG_III/V"/>
</dbReference>
<dbReference type="GO" id="GO:0032790">
    <property type="term" value="P:ribosome disassembly"/>
    <property type="evidence" value="ECO:0007669"/>
    <property type="project" value="TreeGrafter"/>
</dbReference>
<feature type="binding site" evidence="8">
    <location>
        <begin position="16"/>
        <end position="23"/>
    </location>
    <ligand>
        <name>GTP</name>
        <dbReference type="ChEBI" id="CHEBI:37565"/>
    </ligand>
</feature>
<dbReference type="CDD" id="cd04088">
    <property type="entry name" value="EFG_mtEFG_II"/>
    <property type="match status" value="1"/>
</dbReference>
<keyword evidence="11" id="KW-1185">Reference proteome</keyword>
<dbReference type="SUPFAM" id="SSF50447">
    <property type="entry name" value="Translation proteins"/>
    <property type="match status" value="1"/>
</dbReference>
<reference evidence="10" key="2">
    <citation type="journal article" date="2021" name="Syst. Appl. Microbiol.">
        <title>Roseomonas hellenica sp. nov., isolated from roots of wild-growing Alkanna tinctoria.</title>
        <authorList>
            <person name="Rat A."/>
            <person name="Naranjo H.D."/>
            <person name="Lebbe L."/>
            <person name="Cnockaert M."/>
            <person name="Krigas N."/>
            <person name="Grigoriadou K."/>
            <person name="Maloupa E."/>
            <person name="Willems A."/>
        </authorList>
    </citation>
    <scope>NUCLEOTIDE SEQUENCE</scope>
    <source>
        <strain evidence="10">LMG 31228</strain>
    </source>
</reference>
<evidence type="ECO:0000256" key="3">
    <source>
        <dbReference type="ARBA" id="ARBA00022741"/>
    </source>
</evidence>
<organism evidence="10 11">
    <name type="scientific">Neoroseomonas eburnea</name>
    <dbReference type="NCBI Taxonomy" id="1346889"/>
    <lineage>
        <taxon>Bacteria</taxon>
        <taxon>Pseudomonadati</taxon>
        <taxon>Pseudomonadota</taxon>
        <taxon>Alphaproteobacteria</taxon>
        <taxon>Acetobacterales</taxon>
        <taxon>Acetobacteraceae</taxon>
        <taxon>Neoroseomonas</taxon>
    </lineage>
</organism>
<dbReference type="Pfam" id="PF00679">
    <property type="entry name" value="EFG_C"/>
    <property type="match status" value="1"/>
</dbReference>
<dbReference type="InterPro" id="IPR004161">
    <property type="entry name" value="EFTu-like_2"/>
</dbReference>
<dbReference type="Gene3D" id="3.30.230.10">
    <property type="match status" value="1"/>
</dbReference>
<dbReference type="NCBIfam" id="TIGR00231">
    <property type="entry name" value="small_GTP"/>
    <property type="match status" value="1"/>
</dbReference>
<dbReference type="AlphaFoldDB" id="A0A9X9XHX5"/>
<dbReference type="InterPro" id="IPR035649">
    <property type="entry name" value="EFG_V"/>
</dbReference>
<dbReference type="CDD" id="cd01886">
    <property type="entry name" value="EF-G"/>
    <property type="match status" value="1"/>
</dbReference>
<dbReference type="Gene3D" id="3.40.50.300">
    <property type="entry name" value="P-loop containing nucleotide triphosphate hydrolases"/>
    <property type="match status" value="1"/>
</dbReference>
<evidence type="ECO:0000313" key="10">
    <source>
        <dbReference type="EMBL" id="MBR0683311.1"/>
    </source>
</evidence>
<dbReference type="InterPro" id="IPR009022">
    <property type="entry name" value="EFG_III"/>
</dbReference>
<evidence type="ECO:0000256" key="8">
    <source>
        <dbReference type="HAMAP-Rule" id="MF_00054"/>
    </source>
</evidence>
<dbReference type="SMART" id="SM00889">
    <property type="entry name" value="EFG_IV"/>
    <property type="match status" value="1"/>
</dbReference>
<dbReference type="EMBL" id="JAAEDL010000030">
    <property type="protein sequence ID" value="MBR0683311.1"/>
    <property type="molecule type" value="Genomic_DNA"/>
</dbReference>
<dbReference type="GO" id="GO:0097216">
    <property type="term" value="F:guanosine tetraphosphate binding"/>
    <property type="evidence" value="ECO:0007669"/>
    <property type="project" value="UniProtKB-ARBA"/>
</dbReference>
<accession>A0A9X9XHX5</accession>
<dbReference type="SUPFAM" id="SSF52540">
    <property type="entry name" value="P-loop containing nucleoside triphosphate hydrolases"/>
    <property type="match status" value="1"/>
</dbReference>
<dbReference type="Gene3D" id="2.40.30.10">
    <property type="entry name" value="Translation factors"/>
    <property type="match status" value="1"/>
</dbReference>
<dbReference type="PRINTS" id="PR00315">
    <property type="entry name" value="ELONGATNFCT"/>
</dbReference>
<evidence type="ECO:0000256" key="1">
    <source>
        <dbReference type="ARBA" id="ARBA00005870"/>
    </source>
</evidence>
<dbReference type="GO" id="GO:0005737">
    <property type="term" value="C:cytoplasm"/>
    <property type="evidence" value="ECO:0007669"/>
    <property type="project" value="UniProtKB-SubCell"/>
</dbReference>
<dbReference type="CDD" id="cd01434">
    <property type="entry name" value="EFG_mtEFG1_IV"/>
    <property type="match status" value="1"/>
</dbReference>
<dbReference type="InterPro" id="IPR005517">
    <property type="entry name" value="Transl_elong_EFG/EF2_IV"/>
</dbReference>
<dbReference type="InterPro" id="IPR009000">
    <property type="entry name" value="Transl_B-barrel_sf"/>
</dbReference>
<evidence type="ECO:0000256" key="7">
    <source>
        <dbReference type="ARBA" id="ARBA00024731"/>
    </source>
</evidence>
<feature type="binding site" evidence="8">
    <location>
        <begin position="134"/>
        <end position="137"/>
    </location>
    <ligand>
        <name>GTP</name>
        <dbReference type="ChEBI" id="CHEBI:37565"/>
    </ligand>
</feature>
<keyword evidence="6 8" id="KW-0342">GTP-binding</keyword>
<dbReference type="PANTHER" id="PTHR43261:SF1">
    <property type="entry name" value="RIBOSOME-RELEASING FACTOR 2, MITOCHONDRIAL"/>
    <property type="match status" value="1"/>
</dbReference>
<dbReference type="Gene3D" id="3.30.70.870">
    <property type="entry name" value="Elongation Factor G (Translational Gtpase), domain 3"/>
    <property type="match status" value="1"/>
</dbReference>
<dbReference type="CDD" id="cd16262">
    <property type="entry name" value="EFG_III"/>
    <property type="match status" value="1"/>
</dbReference>
<dbReference type="InterPro" id="IPR004540">
    <property type="entry name" value="Transl_elong_EFG/EF2"/>
</dbReference>
<sequence>MARTPLEKIRNIGITAHIDAGKTTTTERILYYTGKSHKIGEVHDGATTTDYMEQERERGITITSAAVTAEWKGHRINVIDTPGHIDFNIEVNRSLRVLDGAVFVIEGVAGVQPQSETNWRLADRYNVPRIIYINKLDRTGADFFRAAETLTEKLGINWVALQIPIGIEDNLQGVVDLVEMKALVWQGDDLGAKYDIVEIPADLKDKAAEYREKLLDTVVSADDEAMEKYLEDGDVPVELLKRAIKKGTISGEFRPVVCGSSFKNKGVQPLLDAVIDYLPSPVDIEGIKVAPEEGQDEGAERRVIPATEDGPFAGLAFKIINDKYGNLTFVRVYRGVLKQGDMVMNTTKGQRERIGRMFQMHADKREEIKEVFAGDIAAFVGLKDTGTGDTLADPADPVVLERMAFPVPVIDISVEPKTKEGIEKMTLGLQKLAGEDPSLRLRTDQETGQTILSGMGELHLEIIVDRLKREYGVDANIGAPQVAYRETITKPHTETYTHKKQSGGSGQYAEVKIVFEPKERNTGIEFVNGIVGGAVPKEYIPAVEKGIKVQADTGVLAGFPTVDFKYSLVDGKYHDVDSSALAFEIAAKACFREGMKKAGPVILEPIMDVEVTTPQDHVGDVVGDLNRRRGVIQSQDMAGTSVIVRAHVPLKEMFGYISNLRGMTKGRASFSMQFHHYDPVPRNVADEIMAKSA</sequence>
<dbReference type="HAMAP" id="MF_00054_B">
    <property type="entry name" value="EF_G_EF_2_B"/>
    <property type="match status" value="1"/>
</dbReference>
<dbReference type="PROSITE" id="PS00301">
    <property type="entry name" value="G_TR_1"/>
    <property type="match status" value="1"/>
</dbReference>
<dbReference type="NCBIfam" id="NF009381">
    <property type="entry name" value="PRK12740.1-5"/>
    <property type="match status" value="1"/>
</dbReference>
<keyword evidence="8" id="KW-0963">Cytoplasm</keyword>